<feature type="transmembrane region" description="Helical" evidence="9">
    <location>
        <begin position="160"/>
        <end position="181"/>
    </location>
</feature>
<evidence type="ECO:0000256" key="4">
    <source>
        <dbReference type="ARBA" id="ARBA00022475"/>
    </source>
</evidence>
<name>A0A7C9VRA6_9PSEU</name>
<accession>A0A7C9VRA6</accession>
<evidence type="ECO:0000313" key="11">
    <source>
        <dbReference type="Proteomes" id="UP000481360"/>
    </source>
</evidence>
<reference evidence="10 11" key="1">
    <citation type="submission" date="2020-03" db="EMBL/GenBank/DDBJ databases">
        <title>Isolation and identification of active actinomycetes.</title>
        <authorList>
            <person name="Sun X."/>
        </authorList>
    </citation>
    <scope>NUCLEOTIDE SEQUENCE [LARGE SCALE GENOMIC DNA]</scope>
    <source>
        <strain evidence="10 11">NEAU-D13</strain>
    </source>
</reference>
<feature type="transmembrane region" description="Helical" evidence="9">
    <location>
        <begin position="42"/>
        <end position="64"/>
    </location>
</feature>
<evidence type="ECO:0000256" key="9">
    <source>
        <dbReference type="SAM" id="Phobius"/>
    </source>
</evidence>
<protein>
    <submittedName>
        <fullName evidence="10">AI-2E family transporter</fullName>
    </submittedName>
</protein>
<feature type="transmembrane region" description="Helical" evidence="9">
    <location>
        <begin position="217"/>
        <end position="241"/>
    </location>
</feature>
<dbReference type="EMBL" id="JAAMPJ010000006">
    <property type="protein sequence ID" value="NGY61873.1"/>
    <property type="molecule type" value="Genomic_DNA"/>
</dbReference>
<evidence type="ECO:0000256" key="5">
    <source>
        <dbReference type="ARBA" id="ARBA00022692"/>
    </source>
</evidence>
<keyword evidence="11" id="KW-1185">Reference proteome</keyword>
<sequence length="383" mass="39998">MSAPESEISSRVPLLLRVSAALSWRFVVVVAALYVVAYVFGFLASIVIPVAIALLLAALLSPGVAKLVEWRVPRGVATTVMMILGIGVLGGVLTFVISEFSRGLPELQTQVAASLDTIQQWLKDGPAHLSDQQLQNYVNEIVKTIKENQAEITSGALTTAATLGEALTGLLLALFTLIFFLHDGDGIWRFVTRAVPRDVRQRVDVAGRRGFGSLVSYVRATAAVAVVDAVGVGIGLAIIGVPLVVPLSALVFLGAFIPIIGAVFTGAVAVLIALVTNGPIAALVVLAVLIGVMQLESHVLQPLLLGRAVKLHPLAVVLAIAGGLVVGGIAGALLAVPLLAVLNSGIRSLVSEADAEQKPEKVDVLEPQDTAPKDDDSERVKEL</sequence>
<comment type="caution">
    <text evidence="10">The sequence shown here is derived from an EMBL/GenBank/DDBJ whole genome shotgun (WGS) entry which is preliminary data.</text>
</comment>
<keyword evidence="3" id="KW-0813">Transport</keyword>
<feature type="transmembrane region" description="Helical" evidence="9">
    <location>
        <begin position="76"/>
        <end position="97"/>
    </location>
</feature>
<evidence type="ECO:0000256" key="3">
    <source>
        <dbReference type="ARBA" id="ARBA00022448"/>
    </source>
</evidence>
<feature type="region of interest" description="Disordered" evidence="8">
    <location>
        <begin position="356"/>
        <end position="383"/>
    </location>
</feature>
<proteinExistence type="inferred from homology"/>
<dbReference type="RefSeq" id="WP_166048761.1">
    <property type="nucleotide sequence ID" value="NZ_JAAMPJ010000006.1"/>
</dbReference>
<dbReference type="InterPro" id="IPR002549">
    <property type="entry name" value="AI-2E-like"/>
</dbReference>
<keyword evidence="5 9" id="KW-0812">Transmembrane</keyword>
<evidence type="ECO:0000256" key="2">
    <source>
        <dbReference type="ARBA" id="ARBA00009773"/>
    </source>
</evidence>
<dbReference type="GO" id="GO:0055085">
    <property type="term" value="P:transmembrane transport"/>
    <property type="evidence" value="ECO:0007669"/>
    <property type="project" value="TreeGrafter"/>
</dbReference>
<feature type="transmembrane region" description="Helical" evidence="9">
    <location>
        <begin position="279"/>
        <end position="295"/>
    </location>
</feature>
<comment type="subcellular location">
    <subcellularLocation>
        <location evidence="1">Cell membrane</location>
        <topology evidence="1">Multi-pass membrane protein</topology>
    </subcellularLocation>
</comment>
<comment type="similarity">
    <text evidence="2">Belongs to the autoinducer-2 exporter (AI-2E) (TC 2.A.86) family.</text>
</comment>
<feature type="transmembrane region" description="Helical" evidence="9">
    <location>
        <begin position="247"/>
        <end position="272"/>
    </location>
</feature>
<dbReference type="AlphaFoldDB" id="A0A7C9VRA6"/>
<dbReference type="GO" id="GO:0005886">
    <property type="term" value="C:plasma membrane"/>
    <property type="evidence" value="ECO:0007669"/>
    <property type="project" value="UniProtKB-SubCell"/>
</dbReference>
<organism evidence="10 11">
    <name type="scientific">Lentzea alba</name>
    <dbReference type="NCBI Taxonomy" id="2714351"/>
    <lineage>
        <taxon>Bacteria</taxon>
        <taxon>Bacillati</taxon>
        <taxon>Actinomycetota</taxon>
        <taxon>Actinomycetes</taxon>
        <taxon>Pseudonocardiales</taxon>
        <taxon>Pseudonocardiaceae</taxon>
        <taxon>Lentzea</taxon>
    </lineage>
</organism>
<gene>
    <name evidence="10" type="ORF">G7043_23375</name>
</gene>
<feature type="transmembrane region" description="Helical" evidence="9">
    <location>
        <begin position="12"/>
        <end position="36"/>
    </location>
</feature>
<keyword evidence="4" id="KW-1003">Cell membrane</keyword>
<feature type="compositionally biased region" description="Basic and acidic residues" evidence="8">
    <location>
        <begin position="371"/>
        <end position="383"/>
    </location>
</feature>
<evidence type="ECO:0000256" key="7">
    <source>
        <dbReference type="ARBA" id="ARBA00023136"/>
    </source>
</evidence>
<keyword evidence="6 9" id="KW-1133">Transmembrane helix</keyword>
<dbReference type="PANTHER" id="PTHR21716">
    <property type="entry name" value="TRANSMEMBRANE PROTEIN"/>
    <property type="match status" value="1"/>
</dbReference>
<keyword evidence="7 9" id="KW-0472">Membrane</keyword>
<feature type="transmembrane region" description="Helical" evidence="9">
    <location>
        <begin position="315"/>
        <end position="342"/>
    </location>
</feature>
<evidence type="ECO:0000313" key="10">
    <source>
        <dbReference type="EMBL" id="NGY61873.1"/>
    </source>
</evidence>
<evidence type="ECO:0000256" key="6">
    <source>
        <dbReference type="ARBA" id="ARBA00022989"/>
    </source>
</evidence>
<evidence type="ECO:0000256" key="1">
    <source>
        <dbReference type="ARBA" id="ARBA00004651"/>
    </source>
</evidence>
<dbReference type="PANTHER" id="PTHR21716:SF53">
    <property type="entry name" value="PERMEASE PERM-RELATED"/>
    <property type="match status" value="1"/>
</dbReference>
<dbReference type="Proteomes" id="UP000481360">
    <property type="component" value="Unassembled WGS sequence"/>
</dbReference>
<dbReference type="Pfam" id="PF01594">
    <property type="entry name" value="AI-2E_transport"/>
    <property type="match status" value="1"/>
</dbReference>
<evidence type="ECO:0000256" key="8">
    <source>
        <dbReference type="SAM" id="MobiDB-lite"/>
    </source>
</evidence>